<feature type="region of interest" description="Disordered" evidence="1">
    <location>
        <begin position="1"/>
        <end position="44"/>
    </location>
</feature>
<evidence type="ECO:0000256" key="1">
    <source>
        <dbReference type="SAM" id="MobiDB-lite"/>
    </source>
</evidence>
<evidence type="ECO:0000313" key="3">
    <source>
        <dbReference type="Proteomes" id="UP000095285"/>
    </source>
</evidence>
<name>A0A1I7W491_LOALO</name>
<dbReference type="Proteomes" id="UP000095285">
    <property type="component" value="Unassembled WGS sequence"/>
</dbReference>
<feature type="transmembrane region" description="Helical" evidence="2">
    <location>
        <begin position="57"/>
        <end position="76"/>
    </location>
</feature>
<sequence>MNDDCHDVDNDGENVDDAMGSVHDGDDNNAAMGHPSHCPTNQTLSPILPTELTKQMVLRRLVTTLLLALLIVPMTASGL</sequence>
<keyword evidence="2" id="KW-1133">Transmembrane helix</keyword>
<reference evidence="3" key="1">
    <citation type="submission" date="2012-04" db="EMBL/GenBank/DDBJ databases">
        <title>The Genome Sequence of Loa loa.</title>
        <authorList>
            <consortium name="The Broad Institute Genome Sequencing Platform"/>
            <consortium name="Broad Institute Genome Sequencing Center for Infectious Disease"/>
            <person name="Nutman T.B."/>
            <person name="Fink D.L."/>
            <person name="Russ C."/>
            <person name="Young S."/>
            <person name="Zeng Q."/>
            <person name="Gargeya S."/>
            <person name="Alvarado L."/>
            <person name="Berlin A."/>
            <person name="Chapman S.B."/>
            <person name="Chen Z."/>
            <person name="Freedman E."/>
            <person name="Gellesch M."/>
            <person name="Goldberg J."/>
            <person name="Griggs A."/>
            <person name="Gujja S."/>
            <person name="Heilman E.R."/>
            <person name="Heiman D."/>
            <person name="Howarth C."/>
            <person name="Mehta T."/>
            <person name="Neiman D."/>
            <person name="Pearson M."/>
            <person name="Roberts A."/>
            <person name="Saif S."/>
            <person name="Shea T."/>
            <person name="Shenoy N."/>
            <person name="Sisk P."/>
            <person name="Stolte C."/>
            <person name="Sykes S."/>
            <person name="White J."/>
            <person name="Yandava C."/>
            <person name="Haas B."/>
            <person name="Henn M.R."/>
            <person name="Nusbaum C."/>
            <person name="Birren B."/>
        </authorList>
    </citation>
    <scope>NUCLEOTIDE SEQUENCE [LARGE SCALE GENOMIC DNA]</scope>
</reference>
<evidence type="ECO:0000313" key="4">
    <source>
        <dbReference type="WBParaSite" id="EN70_9451"/>
    </source>
</evidence>
<dbReference type="AlphaFoldDB" id="A0A1I7W491"/>
<keyword evidence="2" id="KW-0812">Transmembrane</keyword>
<keyword evidence="2" id="KW-0472">Membrane</keyword>
<proteinExistence type="predicted"/>
<protein>
    <submittedName>
        <fullName evidence="4">Uncharacterized protein</fullName>
    </submittedName>
</protein>
<keyword evidence="3" id="KW-1185">Reference proteome</keyword>
<accession>A0A1I7W491</accession>
<evidence type="ECO:0000256" key="2">
    <source>
        <dbReference type="SAM" id="Phobius"/>
    </source>
</evidence>
<organism evidence="3 4">
    <name type="scientific">Loa loa</name>
    <name type="common">Eye worm</name>
    <name type="synonym">Filaria loa</name>
    <dbReference type="NCBI Taxonomy" id="7209"/>
    <lineage>
        <taxon>Eukaryota</taxon>
        <taxon>Metazoa</taxon>
        <taxon>Ecdysozoa</taxon>
        <taxon>Nematoda</taxon>
        <taxon>Chromadorea</taxon>
        <taxon>Rhabditida</taxon>
        <taxon>Spirurina</taxon>
        <taxon>Spiruromorpha</taxon>
        <taxon>Filarioidea</taxon>
        <taxon>Onchocercidae</taxon>
        <taxon>Loa</taxon>
    </lineage>
</organism>
<dbReference type="WBParaSite" id="EN70_9451">
    <property type="protein sequence ID" value="EN70_9451"/>
    <property type="gene ID" value="EN70_9451"/>
</dbReference>
<reference evidence="4" key="2">
    <citation type="submission" date="2016-11" db="UniProtKB">
        <authorList>
            <consortium name="WormBaseParasite"/>
        </authorList>
    </citation>
    <scope>IDENTIFICATION</scope>
</reference>